<name>A0A2K2FHR5_9CLOT</name>
<keyword evidence="3 10" id="KW-0479">Metal-binding</keyword>
<dbReference type="Pfam" id="PF03193">
    <property type="entry name" value="RsgA_GTPase"/>
    <property type="match status" value="1"/>
</dbReference>
<accession>A0A2K2FHR5</accession>
<organism evidence="13 14">
    <name type="scientific">Clostridium thermosuccinogenes</name>
    <dbReference type="NCBI Taxonomy" id="84032"/>
    <lineage>
        <taxon>Bacteria</taxon>
        <taxon>Bacillati</taxon>
        <taxon>Bacillota</taxon>
        <taxon>Clostridia</taxon>
        <taxon>Eubacteriales</taxon>
        <taxon>Clostridiaceae</taxon>
        <taxon>Clostridium</taxon>
    </lineage>
</organism>
<protein>
    <recommendedName>
        <fullName evidence="10">Small ribosomal subunit biogenesis GTPase RsgA</fullName>
        <ecNumber evidence="10">3.6.1.-</ecNumber>
    </recommendedName>
</protein>
<dbReference type="Gene3D" id="3.40.50.300">
    <property type="entry name" value="P-loop containing nucleotide triphosphate hydrolases"/>
    <property type="match status" value="1"/>
</dbReference>
<dbReference type="InterPro" id="IPR010914">
    <property type="entry name" value="RsgA_GTPase_dom"/>
</dbReference>
<dbReference type="PROSITE" id="PS51721">
    <property type="entry name" value="G_CP"/>
    <property type="match status" value="1"/>
</dbReference>
<dbReference type="GO" id="GO:0005737">
    <property type="term" value="C:cytoplasm"/>
    <property type="evidence" value="ECO:0007669"/>
    <property type="project" value="UniProtKB-SubCell"/>
</dbReference>
<dbReference type="EC" id="3.6.1.-" evidence="10"/>
<feature type="binding site" evidence="10">
    <location>
        <position position="254"/>
    </location>
    <ligand>
        <name>Zn(2+)</name>
        <dbReference type="ChEBI" id="CHEBI:29105"/>
    </ligand>
</feature>
<keyword evidence="7 10" id="KW-0862">Zinc</keyword>
<evidence type="ECO:0000256" key="3">
    <source>
        <dbReference type="ARBA" id="ARBA00022723"/>
    </source>
</evidence>
<dbReference type="RefSeq" id="WP_103080872.1">
    <property type="nucleotide sequence ID" value="NZ_CP021850.1"/>
</dbReference>
<proteinExistence type="inferred from homology"/>
<keyword evidence="6 10" id="KW-0378">Hydrolase</keyword>
<comment type="caution">
    <text evidence="13">The sequence shown here is derived from an EMBL/GenBank/DDBJ whole genome shotgun (WGS) entry which is preliminary data.</text>
</comment>
<dbReference type="PANTHER" id="PTHR32120:SF11">
    <property type="entry name" value="SMALL RIBOSOMAL SUBUNIT BIOGENESIS GTPASE RSGA 1, MITOCHONDRIAL-RELATED"/>
    <property type="match status" value="1"/>
</dbReference>
<feature type="binding site" evidence="10">
    <location>
        <begin position="114"/>
        <end position="117"/>
    </location>
    <ligand>
        <name>GTP</name>
        <dbReference type="ChEBI" id="CHEBI:37565"/>
    </ligand>
</feature>
<dbReference type="OrthoDB" id="9809485at2"/>
<dbReference type="Gene3D" id="2.40.50.140">
    <property type="entry name" value="Nucleic acid-binding proteins"/>
    <property type="match status" value="1"/>
</dbReference>
<comment type="function">
    <text evidence="10">One of several proteins that assist in the late maturation steps of the functional core of the 30S ribosomal subunit. Helps release RbfA from mature subunits. May play a role in the assembly of ribosomal proteins into the subunit. Circularly permuted GTPase that catalyzes slow GTP hydrolysis, GTPase activity is stimulated by the 30S ribosomal subunit.</text>
</comment>
<keyword evidence="4 10" id="KW-0699">rRNA-binding</keyword>
<dbReference type="NCBIfam" id="TIGR00157">
    <property type="entry name" value="ribosome small subunit-dependent GTPase A"/>
    <property type="match status" value="1"/>
</dbReference>
<reference evidence="13 14" key="1">
    <citation type="submission" date="2017-06" db="EMBL/GenBank/DDBJ databases">
        <title>Investigating the central metabolism of Clostridium thermosuccinogenes.</title>
        <authorList>
            <person name="Koendjbiharie J.G."/>
            <person name="van Kranenburg R."/>
        </authorList>
    </citation>
    <scope>NUCLEOTIDE SEQUENCE [LARGE SCALE GENOMIC DNA]</scope>
    <source>
        <strain evidence="13 14">DSM 5806</strain>
    </source>
</reference>
<dbReference type="CDD" id="cd04466">
    <property type="entry name" value="S1_YloQ_GTPase"/>
    <property type="match status" value="1"/>
</dbReference>
<dbReference type="Gene3D" id="1.10.40.50">
    <property type="entry name" value="Probable gtpase engc, domain 3"/>
    <property type="match status" value="1"/>
</dbReference>
<evidence type="ECO:0000256" key="2">
    <source>
        <dbReference type="ARBA" id="ARBA00022517"/>
    </source>
</evidence>
<evidence type="ECO:0000259" key="12">
    <source>
        <dbReference type="PROSITE" id="PS51721"/>
    </source>
</evidence>
<evidence type="ECO:0000259" key="11">
    <source>
        <dbReference type="PROSITE" id="PS50936"/>
    </source>
</evidence>
<dbReference type="KEGG" id="cthd:CDO33_05010"/>
<dbReference type="InterPro" id="IPR027417">
    <property type="entry name" value="P-loop_NTPase"/>
</dbReference>
<dbReference type="GO" id="GO:0005525">
    <property type="term" value="F:GTP binding"/>
    <property type="evidence" value="ECO:0007669"/>
    <property type="project" value="UniProtKB-UniRule"/>
</dbReference>
<evidence type="ECO:0000313" key="14">
    <source>
        <dbReference type="Proteomes" id="UP000236151"/>
    </source>
</evidence>
<dbReference type="Pfam" id="PF16745">
    <property type="entry name" value="RsgA_N"/>
    <property type="match status" value="1"/>
</dbReference>
<dbReference type="CDD" id="cd01854">
    <property type="entry name" value="YjeQ_EngC"/>
    <property type="match status" value="1"/>
</dbReference>
<dbReference type="Proteomes" id="UP000236151">
    <property type="component" value="Unassembled WGS sequence"/>
</dbReference>
<feature type="domain" description="EngC GTPase" evidence="11">
    <location>
        <begin position="74"/>
        <end position="221"/>
    </location>
</feature>
<comment type="cofactor">
    <cofactor evidence="10">
        <name>Zn(2+)</name>
        <dbReference type="ChEBI" id="CHEBI:29105"/>
    </cofactor>
    <text evidence="10">Binds 1 zinc ion per subunit.</text>
</comment>
<evidence type="ECO:0000256" key="4">
    <source>
        <dbReference type="ARBA" id="ARBA00022730"/>
    </source>
</evidence>
<comment type="subunit">
    <text evidence="10">Monomer. Associates with 30S ribosomal subunit, binds 16S rRNA.</text>
</comment>
<dbReference type="PROSITE" id="PS50936">
    <property type="entry name" value="ENGC_GTPASE"/>
    <property type="match status" value="1"/>
</dbReference>
<keyword evidence="8 10" id="KW-0694">RNA-binding</keyword>
<evidence type="ECO:0000313" key="13">
    <source>
        <dbReference type="EMBL" id="PNU00423.1"/>
    </source>
</evidence>
<dbReference type="InterPro" id="IPR004881">
    <property type="entry name" value="Ribosome_biogen_GTPase_RsgA"/>
</dbReference>
<feature type="binding site" evidence="10">
    <location>
        <begin position="165"/>
        <end position="173"/>
    </location>
    <ligand>
        <name>GTP</name>
        <dbReference type="ChEBI" id="CHEBI:37565"/>
    </ligand>
</feature>
<feature type="binding site" evidence="10">
    <location>
        <position position="260"/>
    </location>
    <ligand>
        <name>Zn(2+)</name>
        <dbReference type="ChEBI" id="CHEBI:29105"/>
    </ligand>
</feature>
<dbReference type="PANTHER" id="PTHR32120">
    <property type="entry name" value="SMALL RIBOSOMAL SUBUNIT BIOGENESIS GTPASE RSGA"/>
    <property type="match status" value="1"/>
</dbReference>
<feature type="binding site" evidence="10">
    <location>
        <position position="247"/>
    </location>
    <ligand>
        <name>Zn(2+)</name>
        <dbReference type="ChEBI" id="CHEBI:29105"/>
    </ligand>
</feature>
<sequence length="307" mass="34023">MSTGTIIRGIGGFYYVKANGKVYECKARGVFRKNEVTPLPGDRVVISVIDESKLTASIDEILARSSQLIRPAVANVDQLVAVIAAKSPSPDFMLLDKLLVTAEAKGIVPVICINKIDLDAENNYVRIIEAYEKTGYKIIALSSKLNIGIDNLREVLCGHLTTFAGQSGVGKSTILNNIMKYSVMQTGEISEKIERGRHTTRHAELVELDSGGYIVDTPGFSSFELADIKYNELPYLYPEFAEHMDKCKFTGCSHISEPGCGVKDAVERGLVSRERYGRYVRLYNELKSIDPYKDKGKKQKKEAKEAK</sequence>
<keyword evidence="2 10" id="KW-0690">Ribosome biogenesis</keyword>
<dbReference type="InterPro" id="IPR031944">
    <property type="entry name" value="RsgA_N"/>
</dbReference>
<dbReference type="HAMAP" id="MF_01820">
    <property type="entry name" value="GTPase_RsgA"/>
    <property type="match status" value="1"/>
</dbReference>
<evidence type="ECO:0000256" key="5">
    <source>
        <dbReference type="ARBA" id="ARBA00022741"/>
    </source>
</evidence>
<dbReference type="GO" id="GO:0046872">
    <property type="term" value="F:metal ion binding"/>
    <property type="evidence" value="ECO:0007669"/>
    <property type="project" value="UniProtKB-KW"/>
</dbReference>
<evidence type="ECO:0000256" key="1">
    <source>
        <dbReference type="ARBA" id="ARBA00022490"/>
    </source>
</evidence>
<evidence type="ECO:0000256" key="9">
    <source>
        <dbReference type="ARBA" id="ARBA00023134"/>
    </source>
</evidence>
<evidence type="ECO:0000256" key="8">
    <source>
        <dbReference type="ARBA" id="ARBA00022884"/>
    </source>
</evidence>
<keyword evidence="14" id="KW-1185">Reference proteome</keyword>
<dbReference type="GO" id="GO:0003924">
    <property type="term" value="F:GTPase activity"/>
    <property type="evidence" value="ECO:0007669"/>
    <property type="project" value="UniProtKB-UniRule"/>
</dbReference>
<feature type="binding site" evidence="10">
    <location>
        <position position="252"/>
    </location>
    <ligand>
        <name>Zn(2+)</name>
        <dbReference type="ChEBI" id="CHEBI:29105"/>
    </ligand>
</feature>
<keyword evidence="1 10" id="KW-0963">Cytoplasm</keyword>
<dbReference type="GO" id="GO:0019843">
    <property type="term" value="F:rRNA binding"/>
    <property type="evidence" value="ECO:0007669"/>
    <property type="project" value="UniProtKB-KW"/>
</dbReference>
<comment type="similarity">
    <text evidence="10">Belongs to the TRAFAC class YlqF/YawG GTPase family. RsgA subfamily.</text>
</comment>
<dbReference type="EMBL" id="NIOJ01000011">
    <property type="protein sequence ID" value="PNU00423.1"/>
    <property type="molecule type" value="Genomic_DNA"/>
</dbReference>
<dbReference type="AlphaFoldDB" id="A0A2K2FHR5"/>
<evidence type="ECO:0000256" key="10">
    <source>
        <dbReference type="HAMAP-Rule" id="MF_01820"/>
    </source>
</evidence>
<dbReference type="GO" id="GO:0042274">
    <property type="term" value="P:ribosomal small subunit biogenesis"/>
    <property type="evidence" value="ECO:0007669"/>
    <property type="project" value="UniProtKB-UniRule"/>
</dbReference>
<evidence type="ECO:0000256" key="7">
    <source>
        <dbReference type="ARBA" id="ARBA00022833"/>
    </source>
</evidence>
<dbReference type="SUPFAM" id="SSF50249">
    <property type="entry name" value="Nucleic acid-binding proteins"/>
    <property type="match status" value="1"/>
</dbReference>
<dbReference type="InterPro" id="IPR030378">
    <property type="entry name" value="G_CP_dom"/>
</dbReference>
<dbReference type="SUPFAM" id="SSF52540">
    <property type="entry name" value="P-loop containing nucleoside triphosphate hydrolases"/>
    <property type="match status" value="1"/>
</dbReference>
<comment type="subcellular location">
    <subcellularLocation>
        <location evidence="10">Cytoplasm</location>
    </subcellularLocation>
</comment>
<keyword evidence="9 10" id="KW-0342">GTP-binding</keyword>
<keyword evidence="5 10" id="KW-0547">Nucleotide-binding</keyword>
<evidence type="ECO:0000256" key="6">
    <source>
        <dbReference type="ARBA" id="ARBA00022801"/>
    </source>
</evidence>
<dbReference type="InterPro" id="IPR012340">
    <property type="entry name" value="NA-bd_OB-fold"/>
</dbReference>
<feature type="domain" description="CP-type G" evidence="12">
    <location>
        <begin position="65"/>
        <end position="223"/>
    </location>
</feature>
<gene>
    <name evidence="10 13" type="primary">rsgA</name>
    <name evidence="13" type="ORF">CDQ84_06250</name>
</gene>